<gene>
    <name evidence="1" type="ORF">NCTC13456_03399</name>
</gene>
<protein>
    <submittedName>
        <fullName evidence="1">Uncharacterized protein</fullName>
    </submittedName>
</protein>
<dbReference type="RefSeq" id="WP_115001863.1">
    <property type="nucleotide sequence ID" value="NZ_UFXS01000001.1"/>
</dbReference>
<name>A0A376GHN5_9FLAO</name>
<dbReference type="STRING" id="343874.GCA_000805695_03026"/>
<proteinExistence type="predicted"/>
<dbReference type="Proteomes" id="UP000254737">
    <property type="component" value="Unassembled WGS sequence"/>
</dbReference>
<evidence type="ECO:0000313" key="1">
    <source>
        <dbReference type="EMBL" id="STD59761.1"/>
    </source>
</evidence>
<reference evidence="1 2" key="1">
    <citation type="submission" date="2018-06" db="EMBL/GenBank/DDBJ databases">
        <authorList>
            <consortium name="Pathogen Informatics"/>
            <person name="Doyle S."/>
        </authorList>
    </citation>
    <scope>NUCLEOTIDE SEQUENCE [LARGE SCALE GENOMIC DNA]</scope>
    <source>
        <strain evidence="1 2">NCTC13456</strain>
    </source>
</reference>
<dbReference type="AlphaFoldDB" id="A0A376GHN5"/>
<evidence type="ECO:0000313" key="2">
    <source>
        <dbReference type="Proteomes" id="UP000254737"/>
    </source>
</evidence>
<dbReference type="EMBL" id="UFXS01000001">
    <property type="protein sequence ID" value="STD59761.1"/>
    <property type="molecule type" value="Genomic_DNA"/>
</dbReference>
<organism evidence="1 2">
    <name type="scientific">Empedobacter falsenii</name>
    <dbReference type="NCBI Taxonomy" id="343874"/>
    <lineage>
        <taxon>Bacteria</taxon>
        <taxon>Pseudomonadati</taxon>
        <taxon>Bacteroidota</taxon>
        <taxon>Flavobacteriia</taxon>
        <taxon>Flavobacteriales</taxon>
        <taxon>Weeksellaceae</taxon>
        <taxon>Empedobacter</taxon>
    </lineage>
</organism>
<sequence>MKTIFLIIPLFILSCSANKLTQHQDNFDDKSNLILELRENSLENFDSIFTIKNDTEFGKTLGPINATRMPGVSIGIVNFDKNQLVVFNMKTDSINIIDIKNGVILYEKIKNKNSESTSKQENLIKFYKIPFSNSLYKFQEIN</sequence>
<dbReference type="PROSITE" id="PS51257">
    <property type="entry name" value="PROKAR_LIPOPROTEIN"/>
    <property type="match status" value="1"/>
</dbReference>
<accession>A0A376GHN5</accession>